<feature type="compositionally biased region" description="Polar residues" evidence="14">
    <location>
        <begin position="705"/>
        <end position="714"/>
    </location>
</feature>
<keyword evidence="11" id="KW-0238">DNA-binding</keyword>
<keyword evidence="8" id="KW-0677">Repeat</keyword>
<evidence type="ECO:0000256" key="14">
    <source>
        <dbReference type="SAM" id="MobiDB-lite"/>
    </source>
</evidence>
<dbReference type="PROSITE" id="PS50157">
    <property type="entry name" value="ZINC_FINGER_C2H2_2"/>
    <property type="match status" value="4"/>
</dbReference>
<dbReference type="SMART" id="SM00355">
    <property type="entry name" value="ZnF_C2H2"/>
    <property type="match status" value="9"/>
</dbReference>
<feature type="compositionally biased region" description="Polar residues" evidence="14">
    <location>
        <begin position="563"/>
        <end position="589"/>
    </location>
</feature>
<dbReference type="GO" id="GO:0000977">
    <property type="term" value="F:RNA polymerase II transcription regulatory region sequence-specific DNA binding"/>
    <property type="evidence" value="ECO:0007669"/>
    <property type="project" value="UniProtKB-ARBA"/>
</dbReference>
<feature type="compositionally biased region" description="Low complexity" evidence="14">
    <location>
        <begin position="826"/>
        <end position="840"/>
    </location>
</feature>
<dbReference type="GO" id="GO:0045944">
    <property type="term" value="P:positive regulation of transcription by RNA polymerase II"/>
    <property type="evidence" value="ECO:0007669"/>
    <property type="project" value="TreeGrafter"/>
</dbReference>
<dbReference type="InterPro" id="IPR036236">
    <property type="entry name" value="Znf_C2H2_sf"/>
</dbReference>
<feature type="domain" description="C2H2-type" evidence="15">
    <location>
        <begin position="298"/>
        <end position="325"/>
    </location>
</feature>
<dbReference type="PROSITE" id="PS00028">
    <property type="entry name" value="ZINC_FINGER_C2H2_1"/>
    <property type="match status" value="3"/>
</dbReference>
<dbReference type="FunFam" id="3.30.160.60:FF:001301">
    <property type="entry name" value="Blast:Protein hunchback"/>
    <property type="match status" value="1"/>
</dbReference>
<dbReference type="GO" id="GO:0040034">
    <property type="term" value="P:regulation of development, heterochronic"/>
    <property type="evidence" value="ECO:0007669"/>
    <property type="project" value="UniProtKB-ARBA"/>
</dbReference>
<dbReference type="OrthoDB" id="10015593at2759"/>
<evidence type="ECO:0000256" key="12">
    <source>
        <dbReference type="ARBA" id="ARBA00023242"/>
    </source>
</evidence>
<feature type="compositionally biased region" description="Polar residues" evidence="14">
    <location>
        <begin position="1"/>
        <end position="18"/>
    </location>
</feature>
<comment type="subcellular location">
    <subcellularLocation>
        <location evidence="2">Nucleus</location>
    </subcellularLocation>
</comment>
<feature type="domain" description="C2H2-type" evidence="15">
    <location>
        <begin position="861"/>
        <end position="888"/>
    </location>
</feature>
<dbReference type="EMBL" id="LC379652">
    <property type="protein sequence ID" value="BBD75289.1"/>
    <property type="molecule type" value="mRNA"/>
</dbReference>
<feature type="compositionally biased region" description="Low complexity" evidence="14">
    <location>
        <begin position="53"/>
        <end position="68"/>
    </location>
</feature>
<feature type="compositionally biased region" description="Polar residues" evidence="14">
    <location>
        <begin position="783"/>
        <end position="796"/>
    </location>
</feature>
<protein>
    <recommendedName>
        <fullName evidence="4">Protein hunchback</fullName>
    </recommendedName>
</protein>
<evidence type="ECO:0000256" key="2">
    <source>
        <dbReference type="ARBA" id="ARBA00004123"/>
    </source>
</evidence>
<name>A0A2Z6DTJ7_PARTP</name>
<feature type="region of interest" description="Disordered" evidence="14">
    <location>
        <begin position="47"/>
        <end position="147"/>
    </location>
</feature>
<evidence type="ECO:0000259" key="15">
    <source>
        <dbReference type="PROSITE" id="PS50157"/>
    </source>
</evidence>
<evidence type="ECO:0000256" key="4">
    <source>
        <dbReference type="ARBA" id="ARBA00013638"/>
    </source>
</evidence>
<evidence type="ECO:0000313" key="16">
    <source>
        <dbReference type="EMBL" id="BBD75289.1"/>
    </source>
</evidence>
<feature type="region of interest" description="Disordered" evidence="14">
    <location>
        <begin position="760"/>
        <end position="848"/>
    </location>
</feature>
<gene>
    <name evidence="16" type="primary">hb</name>
</gene>
<dbReference type="InterPro" id="IPR013087">
    <property type="entry name" value="Znf_C2H2_type"/>
</dbReference>
<feature type="compositionally biased region" description="Polar residues" evidence="14">
    <location>
        <begin position="616"/>
        <end position="667"/>
    </location>
</feature>
<dbReference type="AlphaFoldDB" id="A0A2Z6DTJ7"/>
<evidence type="ECO:0000256" key="7">
    <source>
        <dbReference type="ARBA" id="ARBA00022723"/>
    </source>
</evidence>
<evidence type="ECO:0000256" key="8">
    <source>
        <dbReference type="ARBA" id="ARBA00022737"/>
    </source>
</evidence>
<keyword evidence="6" id="KW-0302">Gap protein</keyword>
<dbReference type="PANTHER" id="PTHR24403">
    <property type="entry name" value="ZINC FINGER PROTEIN"/>
    <property type="match status" value="1"/>
</dbReference>
<comment type="similarity">
    <text evidence="3">Belongs to the hunchback C2H2-type zinc-finger protein family.</text>
</comment>
<dbReference type="SUPFAM" id="SSF57667">
    <property type="entry name" value="beta-beta-alpha zinc fingers"/>
    <property type="match status" value="2"/>
</dbReference>
<dbReference type="GO" id="GO:0005634">
    <property type="term" value="C:nucleus"/>
    <property type="evidence" value="ECO:0007669"/>
    <property type="project" value="UniProtKB-SubCell"/>
</dbReference>
<evidence type="ECO:0000256" key="5">
    <source>
        <dbReference type="ARBA" id="ARBA00022473"/>
    </source>
</evidence>
<evidence type="ECO:0000256" key="6">
    <source>
        <dbReference type="ARBA" id="ARBA00022492"/>
    </source>
</evidence>
<sequence length="914" mass="102723">MSVECQTRTFIQSSSNPADLSFNMAPLGDMQQDMQKHSESVIYHPHSAKNCQSTPVSSPMTSMGSGSSPRYTEDPMSMEDNLDPAPIDLSSDDSCLYSEDEMQNMSSNPLNELQNSLDKNGFLGQSLSARPNGTNGRGDSAEDSDSMNKGVETLECHLCNFQAVSPEEYSHHIDGHFVHKCPICDYTSRTEGRLNRHIQDFHSEVPPESWAGKKKPNQVRDDKPENSSSSSPASQKAKINRCKQCNFSCDNKPEYYKHLQEVHMKKDKILQCPNCCFVTEYKHHLEYHLRNHVGSKPFRCDKCNYSCVNKSMLNSHEKSHSKIYPYRCANCKYATKYCHSLKMHLRKYGHSQGQILNPDGTPNHNPIIDVHGRRRGPKGKSGGKSKQKCLTYSDIPSPNICNAKTEMSTQPFLYPTPHFPPKTFSSMLMGPTSLDLQIPSFSVWPRPFKCHYCDFMTESLDLYQQHAVAHAVKENSDLMRTCNINPDIFHLQAQHLTFNNYPQNSIHHVDEVSRSMHKNEIEKKIVCSTASENTRSHSIHSENAIISTGNSIYSSSAENKIPLTNSVPQIPDSKTYSPVSKSSDGTKNISDNHEPSSDYPEILPRYSPPARHTSPVHFSTYNENGNNHTSSDKQSLTSPQEALSISECSPKSSSFNSDENARNSFECQNEEHSPLDLSGPKISEPISRGVKIEHHTAKRKLSPNDVASTNQDSQSRNRRKGKAFKLDHYIQCEDSPIKTDLDAASDFKYFVGSEDTAKREASQLLDSTGNRPKETTPEETPKQYMQNFNQPPKTTASSKSLEKEKLVSTASSVSTQRPLSPEFTINHNNNLESSNESDSNIQSEVPKVESDEANFKSTNGYACKYCETTFMDCAMYTMHMGYHGLGHPYRCNTCGSVCQDKVEFFLYLIRVAHT</sequence>
<evidence type="ECO:0000256" key="10">
    <source>
        <dbReference type="ARBA" id="ARBA00022833"/>
    </source>
</evidence>
<dbReference type="InterPro" id="IPR050688">
    <property type="entry name" value="Zinc_finger/UBP_domain"/>
</dbReference>
<evidence type="ECO:0000256" key="9">
    <source>
        <dbReference type="ARBA" id="ARBA00022771"/>
    </source>
</evidence>
<keyword evidence="10" id="KW-0862">Zinc</keyword>
<feature type="region of interest" description="Disordered" evidence="14">
    <location>
        <begin position="563"/>
        <end position="722"/>
    </location>
</feature>
<accession>A0A2Z6DTJ7</accession>
<dbReference type="GO" id="GO:0000122">
    <property type="term" value="P:negative regulation of transcription by RNA polymerase II"/>
    <property type="evidence" value="ECO:0007669"/>
    <property type="project" value="UniProtKB-ARBA"/>
</dbReference>
<evidence type="ECO:0000256" key="11">
    <source>
        <dbReference type="ARBA" id="ARBA00023125"/>
    </source>
</evidence>
<evidence type="ECO:0000256" key="3">
    <source>
        <dbReference type="ARBA" id="ARBA00007746"/>
    </source>
</evidence>
<feature type="region of interest" description="Disordered" evidence="14">
    <location>
        <begin position="202"/>
        <end position="237"/>
    </location>
</feature>
<reference evidence="16" key="1">
    <citation type="submission" date="2018-04" db="EMBL/GenBank/DDBJ databases">
        <title>Development of the spider embryo.</title>
        <authorList>
            <person name="Akiyama-Oda Y."/>
            <person name="Yamazaki K."/>
            <person name="Oda H."/>
        </authorList>
    </citation>
    <scope>NUCLEOTIDE SEQUENCE</scope>
</reference>
<keyword evidence="12" id="KW-0539">Nucleus</keyword>
<dbReference type="GO" id="GO:0008270">
    <property type="term" value="F:zinc ion binding"/>
    <property type="evidence" value="ECO:0007669"/>
    <property type="project" value="UniProtKB-KW"/>
</dbReference>
<feature type="domain" description="C2H2-type" evidence="15">
    <location>
        <begin position="270"/>
        <end position="297"/>
    </location>
</feature>
<dbReference type="GO" id="GO:0035282">
    <property type="term" value="P:segmentation"/>
    <property type="evidence" value="ECO:0007669"/>
    <property type="project" value="UniProtKB-KW"/>
</dbReference>
<keyword evidence="9 13" id="KW-0863">Zinc-finger</keyword>
<feature type="compositionally biased region" description="Basic and acidic residues" evidence="14">
    <location>
        <begin position="771"/>
        <end position="781"/>
    </location>
</feature>
<dbReference type="PANTHER" id="PTHR24403:SF109">
    <property type="entry name" value="ZINC FINGER PROTEIN 845-LIKE"/>
    <property type="match status" value="1"/>
</dbReference>
<feature type="compositionally biased region" description="Polar residues" evidence="14">
    <location>
        <begin position="103"/>
        <end position="134"/>
    </location>
</feature>
<feature type="compositionally biased region" description="Polar residues" evidence="14">
    <location>
        <begin position="808"/>
        <end position="818"/>
    </location>
</feature>
<evidence type="ECO:0000256" key="13">
    <source>
        <dbReference type="PROSITE-ProRule" id="PRU00042"/>
    </source>
</evidence>
<dbReference type="Gene3D" id="3.30.160.60">
    <property type="entry name" value="Classic Zinc Finger"/>
    <property type="match status" value="4"/>
</dbReference>
<keyword evidence="7" id="KW-0479">Metal-binding</keyword>
<feature type="domain" description="C2H2-type" evidence="15">
    <location>
        <begin position="179"/>
        <end position="207"/>
    </location>
</feature>
<organism evidence="16">
    <name type="scientific">Parasteatoda tepidariorum</name>
    <name type="common">Common house spider</name>
    <name type="synonym">Achaearanea tepidariorum</name>
    <dbReference type="NCBI Taxonomy" id="114398"/>
    <lineage>
        <taxon>Eukaryota</taxon>
        <taxon>Metazoa</taxon>
        <taxon>Ecdysozoa</taxon>
        <taxon>Arthropoda</taxon>
        <taxon>Chelicerata</taxon>
        <taxon>Arachnida</taxon>
        <taxon>Araneae</taxon>
        <taxon>Araneomorphae</taxon>
        <taxon>Entelegynae</taxon>
        <taxon>Araneoidea</taxon>
        <taxon>Theridiidae</taxon>
        <taxon>Parasteatoda</taxon>
    </lineage>
</organism>
<evidence type="ECO:0000256" key="1">
    <source>
        <dbReference type="ARBA" id="ARBA00003983"/>
    </source>
</evidence>
<feature type="region of interest" description="Disordered" evidence="14">
    <location>
        <begin position="1"/>
        <end position="25"/>
    </location>
</feature>
<proteinExistence type="evidence at transcript level"/>
<keyword evidence="5" id="KW-0217">Developmental protein</keyword>
<comment type="function">
    <text evidence="1">Gap class segmentation protein that controls development of head structures.</text>
</comment>